<dbReference type="OrthoDB" id="10536574at2759"/>
<reference evidence="2" key="1">
    <citation type="submission" date="2015-01" db="EMBL/GenBank/DDBJ databases">
        <title>The Genome Sequence of Cladophialophora bantiana CBS 173.52.</title>
        <authorList>
            <consortium name="The Broad Institute Genomics Platform"/>
            <person name="Cuomo C."/>
            <person name="de Hoog S."/>
            <person name="Gorbushina A."/>
            <person name="Stielow B."/>
            <person name="Teixiera M."/>
            <person name="Abouelleil A."/>
            <person name="Chapman S.B."/>
            <person name="Priest M."/>
            <person name="Young S.K."/>
            <person name="Wortman J."/>
            <person name="Nusbaum C."/>
            <person name="Birren B."/>
        </authorList>
    </citation>
    <scope>NUCLEOTIDE SEQUENCE [LARGE SCALE GENOMIC DNA]</scope>
    <source>
        <strain evidence="2">CBS 173.52</strain>
    </source>
</reference>
<protein>
    <recommendedName>
        <fullName evidence="4">Kinetochore protein SPC25</fullName>
    </recommendedName>
</protein>
<accession>A0A0D2I6X0</accession>
<dbReference type="RefSeq" id="XP_016619258.1">
    <property type="nucleotide sequence ID" value="XM_016764176.1"/>
</dbReference>
<keyword evidence="3" id="KW-1185">Reference proteome</keyword>
<keyword evidence="1" id="KW-0175">Coiled coil</keyword>
<proteinExistence type="predicted"/>
<dbReference type="HOGENOM" id="CLU_1229809_0_0_1"/>
<evidence type="ECO:0000256" key="1">
    <source>
        <dbReference type="SAM" id="Coils"/>
    </source>
</evidence>
<dbReference type="EMBL" id="KN846988">
    <property type="protein sequence ID" value="KIW92589.1"/>
    <property type="molecule type" value="Genomic_DNA"/>
</dbReference>
<dbReference type="GeneID" id="27699364"/>
<evidence type="ECO:0000313" key="2">
    <source>
        <dbReference type="EMBL" id="KIW92589.1"/>
    </source>
</evidence>
<organism evidence="2 3">
    <name type="scientific">Cladophialophora bantiana (strain ATCC 10958 / CBS 173.52 / CDC B-1940 / NIH 8579)</name>
    <name type="common">Xylohypha bantiana</name>
    <dbReference type="NCBI Taxonomy" id="1442370"/>
    <lineage>
        <taxon>Eukaryota</taxon>
        <taxon>Fungi</taxon>
        <taxon>Dikarya</taxon>
        <taxon>Ascomycota</taxon>
        <taxon>Pezizomycotina</taxon>
        <taxon>Eurotiomycetes</taxon>
        <taxon>Chaetothyriomycetidae</taxon>
        <taxon>Chaetothyriales</taxon>
        <taxon>Herpotrichiellaceae</taxon>
        <taxon>Cladophialophora</taxon>
    </lineage>
</organism>
<dbReference type="VEuPathDB" id="FungiDB:Z519_06436"/>
<name>A0A0D2I6X0_CLAB1</name>
<sequence>MVFGLERRRGHKEAKIQVRITQIELDKRILLDNDEKQIRCLQQQIEGQQNTIAELRNRSRDGSQSLERLQQALDRTKRNAAMTSDKVRLEEENNRLDRQNSALAVEREVMHNWRNRLNGLILSMWGLTYEYVYRATLKADCPYKDINQADPVGNRVFAGIKRGLHRFLGDDARITAEQSAEVLSRNFDADVAEYLGNKDKEDLQKDLTKIFNEGREIWGQVWSDN</sequence>
<gene>
    <name evidence="2" type="ORF">Z519_06436</name>
</gene>
<evidence type="ECO:0000313" key="3">
    <source>
        <dbReference type="Proteomes" id="UP000053789"/>
    </source>
</evidence>
<dbReference type="AlphaFoldDB" id="A0A0D2I6X0"/>
<evidence type="ECO:0008006" key="4">
    <source>
        <dbReference type="Google" id="ProtNLM"/>
    </source>
</evidence>
<feature type="coiled-coil region" evidence="1">
    <location>
        <begin position="31"/>
        <end position="109"/>
    </location>
</feature>
<dbReference type="Proteomes" id="UP000053789">
    <property type="component" value="Unassembled WGS sequence"/>
</dbReference>